<dbReference type="GO" id="GO:0003677">
    <property type="term" value="F:DNA binding"/>
    <property type="evidence" value="ECO:0007669"/>
    <property type="project" value="InterPro"/>
</dbReference>
<dbReference type="PANTHER" id="PTHR10429">
    <property type="entry name" value="DNA-3-METHYLADENINE GLYCOSYLASE"/>
    <property type="match status" value="1"/>
</dbReference>
<dbReference type="AlphaFoldDB" id="A0A2T2XER0"/>
<dbReference type="SUPFAM" id="SSF50486">
    <property type="entry name" value="FMT C-terminal domain-like"/>
    <property type="match status" value="1"/>
</dbReference>
<dbReference type="CDD" id="cd00540">
    <property type="entry name" value="AAG"/>
    <property type="match status" value="1"/>
</dbReference>
<evidence type="ECO:0000256" key="2">
    <source>
        <dbReference type="ARBA" id="ARBA00022763"/>
    </source>
</evidence>
<dbReference type="NCBIfam" id="TIGR00567">
    <property type="entry name" value="3mg"/>
    <property type="match status" value="1"/>
</dbReference>
<keyword evidence="4 5" id="KW-0234">DNA repair</keyword>
<organism evidence="6 7">
    <name type="scientific">Sulfobacillus benefaciens</name>
    <dbReference type="NCBI Taxonomy" id="453960"/>
    <lineage>
        <taxon>Bacteria</taxon>
        <taxon>Bacillati</taxon>
        <taxon>Bacillota</taxon>
        <taxon>Clostridia</taxon>
        <taxon>Eubacteriales</taxon>
        <taxon>Clostridiales Family XVII. Incertae Sedis</taxon>
        <taxon>Sulfobacillus</taxon>
    </lineage>
</organism>
<protein>
    <recommendedName>
        <fullName evidence="5">Putative 3-methyladenine DNA glycosylase</fullName>
        <ecNumber evidence="5">3.2.2.-</ecNumber>
    </recommendedName>
</protein>
<keyword evidence="2 5" id="KW-0227">DNA damage</keyword>
<dbReference type="InterPro" id="IPR036995">
    <property type="entry name" value="MPG_sf"/>
</dbReference>
<dbReference type="Proteomes" id="UP000242972">
    <property type="component" value="Unassembled WGS sequence"/>
</dbReference>
<accession>A0A2T2XER0</accession>
<dbReference type="HAMAP" id="MF_00527">
    <property type="entry name" value="3MGH"/>
    <property type="match status" value="1"/>
</dbReference>
<name>A0A2T2XER0_9FIRM</name>
<dbReference type="NCBIfam" id="NF002003">
    <property type="entry name" value="PRK00802.1-3"/>
    <property type="match status" value="1"/>
</dbReference>
<evidence type="ECO:0000313" key="6">
    <source>
        <dbReference type="EMBL" id="PSR32980.1"/>
    </source>
</evidence>
<dbReference type="EMBL" id="PXYW01000029">
    <property type="protein sequence ID" value="PSR32980.1"/>
    <property type="molecule type" value="Genomic_DNA"/>
</dbReference>
<dbReference type="PANTHER" id="PTHR10429:SF0">
    <property type="entry name" value="DNA-3-METHYLADENINE GLYCOSYLASE"/>
    <property type="match status" value="1"/>
</dbReference>
<comment type="caution">
    <text evidence="6">The sequence shown here is derived from an EMBL/GenBank/DDBJ whole genome shotgun (WGS) entry which is preliminary data.</text>
</comment>
<evidence type="ECO:0000256" key="4">
    <source>
        <dbReference type="ARBA" id="ARBA00023204"/>
    </source>
</evidence>
<dbReference type="Pfam" id="PF02245">
    <property type="entry name" value="Pur_DNA_glyco"/>
    <property type="match status" value="1"/>
</dbReference>
<dbReference type="FunFam" id="3.10.300.10:FF:000001">
    <property type="entry name" value="Putative 3-methyladenine DNA glycosylase"/>
    <property type="match status" value="1"/>
</dbReference>
<dbReference type="EC" id="3.2.2.-" evidence="5"/>
<evidence type="ECO:0000256" key="3">
    <source>
        <dbReference type="ARBA" id="ARBA00022801"/>
    </source>
</evidence>
<proteinExistence type="inferred from homology"/>
<sequence>MRWGKALSQSFFNQDTEDLAYALLGTVLVHDAPTGRTAGRIVEVEMYRGVLDRAAHSFRGTPTSRTQVMFGPPGHAYVYFIYGMHYCLNVVAAADGVGEAILLRALEPLEGIELMARRRQQTLSNPPRISEVKRLTNGPAKLAQAMGVTREQYGWPLFHSPLSLYQGKSPVPRSSVARGPRINVQYAQEAAAFEWRFWLKDNAFVSRG</sequence>
<evidence type="ECO:0000256" key="5">
    <source>
        <dbReference type="HAMAP-Rule" id="MF_00527"/>
    </source>
</evidence>
<gene>
    <name evidence="6" type="ORF">C7B46_12045</name>
</gene>
<reference evidence="6 7" key="1">
    <citation type="journal article" date="2014" name="BMC Genomics">
        <title>Comparison of environmental and isolate Sulfobacillus genomes reveals diverse carbon, sulfur, nitrogen, and hydrogen metabolisms.</title>
        <authorList>
            <person name="Justice N.B."/>
            <person name="Norman A."/>
            <person name="Brown C.T."/>
            <person name="Singh A."/>
            <person name="Thomas B.C."/>
            <person name="Banfield J.F."/>
        </authorList>
    </citation>
    <scope>NUCLEOTIDE SEQUENCE [LARGE SCALE GENOMIC DNA]</scope>
    <source>
        <strain evidence="6">AMDSBA4</strain>
    </source>
</reference>
<dbReference type="GO" id="GO:0003905">
    <property type="term" value="F:alkylbase DNA N-glycosylase activity"/>
    <property type="evidence" value="ECO:0007669"/>
    <property type="project" value="InterPro"/>
</dbReference>
<dbReference type="InterPro" id="IPR003180">
    <property type="entry name" value="MPG"/>
</dbReference>
<keyword evidence="3 5" id="KW-0378">Hydrolase</keyword>
<evidence type="ECO:0000313" key="7">
    <source>
        <dbReference type="Proteomes" id="UP000242972"/>
    </source>
</evidence>
<dbReference type="Gene3D" id="3.10.300.10">
    <property type="entry name" value="Methylpurine-DNA glycosylase (MPG)"/>
    <property type="match status" value="1"/>
</dbReference>
<evidence type="ECO:0000256" key="1">
    <source>
        <dbReference type="ARBA" id="ARBA00009232"/>
    </source>
</evidence>
<dbReference type="InterPro" id="IPR011034">
    <property type="entry name" value="Formyl_transferase-like_C_sf"/>
</dbReference>
<comment type="similarity">
    <text evidence="1 5">Belongs to the DNA glycosylase MPG family.</text>
</comment>
<dbReference type="GO" id="GO:0006284">
    <property type="term" value="P:base-excision repair"/>
    <property type="evidence" value="ECO:0007669"/>
    <property type="project" value="InterPro"/>
</dbReference>